<dbReference type="Proteomes" id="UP000231451">
    <property type="component" value="Unassembled WGS sequence"/>
</dbReference>
<dbReference type="Pfam" id="PF12911">
    <property type="entry name" value="OppC_N"/>
    <property type="match status" value="1"/>
</dbReference>
<dbReference type="PANTHER" id="PTHR43386:SF1">
    <property type="entry name" value="D,D-DIPEPTIDE TRANSPORT SYSTEM PERMEASE PROTEIN DDPC-RELATED"/>
    <property type="match status" value="1"/>
</dbReference>
<dbReference type="OrthoDB" id="9812701at2"/>
<evidence type="ECO:0000259" key="8">
    <source>
        <dbReference type="PROSITE" id="PS50928"/>
    </source>
</evidence>
<dbReference type="InterPro" id="IPR035906">
    <property type="entry name" value="MetI-like_sf"/>
</dbReference>
<evidence type="ECO:0000256" key="2">
    <source>
        <dbReference type="ARBA" id="ARBA00022448"/>
    </source>
</evidence>
<accession>A0A2M9HGN8</accession>
<dbReference type="SUPFAM" id="SSF161098">
    <property type="entry name" value="MetI-like"/>
    <property type="match status" value="1"/>
</dbReference>
<dbReference type="Gene3D" id="1.10.3720.10">
    <property type="entry name" value="MetI-like"/>
    <property type="match status" value="1"/>
</dbReference>
<dbReference type="GO" id="GO:0055085">
    <property type="term" value="P:transmembrane transport"/>
    <property type="evidence" value="ECO:0007669"/>
    <property type="project" value="InterPro"/>
</dbReference>
<keyword evidence="10" id="KW-1185">Reference proteome</keyword>
<dbReference type="InterPro" id="IPR000515">
    <property type="entry name" value="MetI-like"/>
</dbReference>
<dbReference type="PROSITE" id="PS50928">
    <property type="entry name" value="ABC_TM1"/>
    <property type="match status" value="1"/>
</dbReference>
<evidence type="ECO:0000313" key="9">
    <source>
        <dbReference type="EMBL" id="PJM75988.1"/>
    </source>
</evidence>
<keyword evidence="3" id="KW-1003">Cell membrane</keyword>
<dbReference type="EMBL" id="PEBK01000001">
    <property type="protein sequence ID" value="PJM75988.1"/>
    <property type="molecule type" value="Genomic_DNA"/>
</dbReference>
<evidence type="ECO:0000256" key="5">
    <source>
        <dbReference type="ARBA" id="ARBA00022989"/>
    </source>
</evidence>
<dbReference type="Pfam" id="PF00528">
    <property type="entry name" value="BPD_transp_1"/>
    <property type="match status" value="1"/>
</dbReference>
<dbReference type="GO" id="GO:0005886">
    <property type="term" value="C:plasma membrane"/>
    <property type="evidence" value="ECO:0007669"/>
    <property type="project" value="UniProtKB-SubCell"/>
</dbReference>
<keyword evidence="5 7" id="KW-1133">Transmembrane helix</keyword>
<feature type="domain" description="ABC transmembrane type-1" evidence="8">
    <location>
        <begin position="107"/>
        <end position="297"/>
    </location>
</feature>
<keyword evidence="2 7" id="KW-0813">Transport</keyword>
<comment type="subcellular location">
    <subcellularLocation>
        <location evidence="1 7">Cell membrane</location>
        <topology evidence="1 7">Multi-pass membrane protein</topology>
    </subcellularLocation>
</comment>
<evidence type="ECO:0000256" key="4">
    <source>
        <dbReference type="ARBA" id="ARBA00022692"/>
    </source>
</evidence>
<proteinExistence type="inferred from homology"/>
<organism evidence="9 10">
    <name type="scientific">Bifidobacterium simiarum</name>
    <dbReference type="NCBI Taxonomy" id="2045441"/>
    <lineage>
        <taxon>Bacteria</taxon>
        <taxon>Bacillati</taxon>
        <taxon>Actinomycetota</taxon>
        <taxon>Actinomycetes</taxon>
        <taxon>Bifidobacteriales</taxon>
        <taxon>Bifidobacteriaceae</taxon>
        <taxon>Bifidobacterium</taxon>
    </lineage>
</organism>
<dbReference type="CDD" id="cd06261">
    <property type="entry name" value="TM_PBP2"/>
    <property type="match status" value="1"/>
</dbReference>
<dbReference type="PANTHER" id="PTHR43386">
    <property type="entry name" value="OLIGOPEPTIDE TRANSPORT SYSTEM PERMEASE PROTEIN APPC"/>
    <property type="match status" value="1"/>
</dbReference>
<evidence type="ECO:0000256" key="6">
    <source>
        <dbReference type="ARBA" id="ARBA00023136"/>
    </source>
</evidence>
<evidence type="ECO:0000256" key="1">
    <source>
        <dbReference type="ARBA" id="ARBA00004651"/>
    </source>
</evidence>
<protein>
    <submittedName>
        <fullName evidence="9">Nickel ABC transporter permease</fullName>
    </submittedName>
</protein>
<reference evidence="9 10" key="1">
    <citation type="submission" date="2017-10" db="EMBL/GenBank/DDBJ databases">
        <title>Draft genome sequences of strains TRE 1, TRE 9, TRE H and TRI 7, isolated from tamarins, belonging to four potential novel Bifidobacterium species.</title>
        <authorList>
            <person name="Mattarelli P."/>
            <person name="Modesto M."/>
            <person name="Puglisi E."/>
            <person name="Morelli L."/>
            <person name="Spezio C."/>
            <person name="Bonetti A."/>
            <person name="Sandri C."/>
        </authorList>
    </citation>
    <scope>NUCLEOTIDE SEQUENCE [LARGE SCALE GENOMIC DNA]</scope>
    <source>
        <strain evidence="10">TRI7</strain>
    </source>
</reference>
<dbReference type="InterPro" id="IPR025966">
    <property type="entry name" value="OppC_N"/>
</dbReference>
<keyword evidence="4 7" id="KW-0812">Transmembrane</keyword>
<dbReference type="InterPro" id="IPR050366">
    <property type="entry name" value="BP-dependent_transpt_permease"/>
</dbReference>
<sequence length="308" mass="33493">MSRTAKRERNVMPESKQIPVAQASKDYAKIKLTGSKPRKRIHANVEIVIGCVLLGIIALMIIAAPLLTPYDPTHQSLREAMLGFSSDHPLGTDQFGRDIWARLLYGGRIDLFVAVMAVFTPLVIGTILGAIAGYFDGPVPVVIMRLADLVSSFPFYVLVIVLVFVLGNGGTSIFIAISAVSWVPYTRISRGETLVLRDREFIASCKTSGFSDGWVLFRHVIPNIASQGIVYAMSDIVINLGIIVTLSYFGLGIVPPTPDWGQMMNDGQQFLSAGIYSLTVIPTIVIVLISLALSFIGDGLANVLKVRR</sequence>
<comment type="similarity">
    <text evidence="7">Belongs to the binding-protein-dependent transport system permease family.</text>
</comment>
<gene>
    <name evidence="9" type="ORF">CSQ87_00090</name>
</gene>
<keyword evidence="6 7" id="KW-0472">Membrane</keyword>
<feature type="transmembrane region" description="Helical" evidence="7">
    <location>
        <begin position="111"/>
        <end position="135"/>
    </location>
</feature>
<feature type="transmembrane region" description="Helical" evidence="7">
    <location>
        <begin position="47"/>
        <end position="68"/>
    </location>
</feature>
<evidence type="ECO:0000313" key="10">
    <source>
        <dbReference type="Proteomes" id="UP000231451"/>
    </source>
</evidence>
<evidence type="ECO:0000256" key="7">
    <source>
        <dbReference type="RuleBase" id="RU363032"/>
    </source>
</evidence>
<feature type="transmembrane region" description="Helical" evidence="7">
    <location>
        <begin position="155"/>
        <end position="180"/>
    </location>
</feature>
<name>A0A2M9HGN8_9BIFI</name>
<comment type="caution">
    <text evidence="9">The sequence shown here is derived from an EMBL/GenBank/DDBJ whole genome shotgun (WGS) entry which is preliminary data.</text>
</comment>
<feature type="transmembrane region" description="Helical" evidence="7">
    <location>
        <begin position="236"/>
        <end position="255"/>
    </location>
</feature>
<feature type="transmembrane region" description="Helical" evidence="7">
    <location>
        <begin position="275"/>
        <end position="301"/>
    </location>
</feature>
<dbReference type="AlphaFoldDB" id="A0A2M9HGN8"/>
<evidence type="ECO:0000256" key="3">
    <source>
        <dbReference type="ARBA" id="ARBA00022475"/>
    </source>
</evidence>